<gene>
    <name evidence="6" type="ORF">METZ01_LOCUS88474</name>
</gene>
<dbReference type="InterPro" id="IPR050065">
    <property type="entry name" value="GlmU-like"/>
</dbReference>
<dbReference type="AlphaFoldDB" id="A0A381V5F7"/>
<dbReference type="GO" id="GO:0003977">
    <property type="term" value="F:UDP-N-acetylglucosamine diphosphorylase activity"/>
    <property type="evidence" value="ECO:0007669"/>
    <property type="project" value="UniProtKB-EC"/>
</dbReference>
<protein>
    <recommendedName>
        <fullName evidence="1">UDP-N-acetylglucosamine diphosphorylase</fullName>
        <ecNumber evidence="1">2.7.7.23</ecNumber>
    </recommendedName>
</protein>
<keyword evidence="2" id="KW-0808">Transferase</keyword>
<dbReference type="InterPro" id="IPR025877">
    <property type="entry name" value="MobA-like_NTP_Trfase"/>
</dbReference>
<dbReference type="PANTHER" id="PTHR43584:SF3">
    <property type="entry name" value="BIFUNCTIONAL PROTEIN GLMU"/>
    <property type="match status" value="1"/>
</dbReference>
<dbReference type="Gene3D" id="3.90.550.10">
    <property type="entry name" value="Spore Coat Polysaccharide Biosynthesis Protein SpsA, Chain A"/>
    <property type="match status" value="1"/>
</dbReference>
<keyword evidence="3" id="KW-0548">Nucleotidyltransferase</keyword>
<evidence type="ECO:0000256" key="4">
    <source>
        <dbReference type="ARBA" id="ARBA00048493"/>
    </source>
</evidence>
<organism evidence="6">
    <name type="scientific">marine metagenome</name>
    <dbReference type="NCBI Taxonomy" id="408172"/>
    <lineage>
        <taxon>unclassified sequences</taxon>
        <taxon>metagenomes</taxon>
        <taxon>ecological metagenomes</taxon>
    </lineage>
</organism>
<evidence type="ECO:0000313" key="6">
    <source>
        <dbReference type="EMBL" id="SVA35620.1"/>
    </source>
</evidence>
<dbReference type="SUPFAM" id="SSF53448">
    <property type="entry name" value="Nucleotide-diphospho-sugar transferases"/>
    <property type="match status" value="1"/>
</dbReference>
<evidence type="ECO:0000256" key="2">
    <source>
        <dbReference type="ARBA" id="ARBA00022679"/>
    </source>
</evidence>
<reference evidence="6" key="1">
    <citation type="submission" date="2018-05" db="EMBL/GenBank/DDBJ databases">
        <authorList>
            <person name="Lanie J.A."/>
            <person name="Ng W.-L."/>
            <person name="Kazmierczak K.M."/>
            <person name="Andrzejewski T.M."/>
            <person name="Davidsen T.M."/>
            <person name="Wayne K.J."/>
            <person name="Tettelin H."/>
            <person name="Glass J.I."/>
            <person name="Rusch D."/>
            <person name="Podicherti R."/>
            <person name="Tsui H.-C.T."/>
            <person name="Winkler M.E."/>
        </authorList>
    </citation>
    <scope>NUCLEOTIDE SEQUENCE</scope>
</reference>
<sequence>MNPIIVILAGGLGKRMKSELPKILHIVGNLPMLVRVIYEARKLNPQRIMIVVGQYKNIIEQTILKYTTMNDISFCIQEIPLGTGHAIQCCVDSLKNENLESKVLILQGDCPLMTSETVRPMLSFEHVKVMTVIKEEPSYYGRIIEENGKFARIVEAKDCNPEEYQITNVNCGIYSFTNKHLIKYAYEIKNENAQNEYYLTDLIEIIKKGEDVDIETYKLPENKEYELTNVNDQDTLKLVNDYLSKL</sequence>
<feature type="domain" description="MobA-like NTP transferase" evidence="5">
    <location>
        <begin position="6"/>
        <end position="123"/>
    </location>
</feature>
<dbReference type="EC" id="2.7.7.23" evidence="1"/>
<accession>A0A381V5F7</accession>
<comment type="catalytic activity">
    <reaction evidence="4">
        <text>N-acetyl-alpha-D-glucosamine 1-phosphate + UTP + H(+) = UDP-N-acetyl-alpha-D-glucosamine + diphosphate</text>
        <dbReference type="Rhea" id="RHEA:13509"/>
        <dbReference type="ChEBI" id="CHEBI:15378"/>
        <dbReference type="ChEBI" id="CHEBI:33019"/>
        <dbReference type="ChEBI" id="CHEBI:46398"/>
        <dbReference type="ChEBI" id="CHEBI:57705"/>
        <dbReference type="ChEBI" id="CHEBI:57776"/>
        <dbReference type="EC" id="2.7.7.23"/>
    </reaction>
</comment>
<name>A0A381V5F7_9ZZZZ</name>
<dbReference type="Pfam" id="PF12804">
    <property type="entry name" value="NTP_transf_3"/>
    <property type="match status" value="1"/>
</dbReference>
<evidence type="ECO:0000256" key="1">
    <source>
        <dbReference type="ARBA" id="ARBA00012457"/>
    </source>
</evidence>
<proteinExistence type="predicted"/>
<evidence type="ECO:0000256" key="3">
    <source>
        <dbReference type="ARBA" id="ARBA00022695"/>
    </source>
</evidence>
<evidence type="ECO:0000259" key="5">
    <source>
        <dbReference type="Pfam" id="PF12804"/>
    </source>
</evidence>
<dbReference type="InterPro" id="IPR029044">
    <property type="entry name" value="Nucleotide-diphossugar_trans"/>
</dbReference>
<dbReference type="PANTHER" id="PTHR43584">
    <property type="entry name" value="NUCLEOTIDYL TRANSFERASE"/>
    <property type="match status" value="1"/>
</dbReference>
<dbReference type="EMBL" id="UINC01007908">
    <property type="protein sequence ID" value="SVA35620.1"/>
    <property type="molecule type" value="Genomic_DNA"/>
</dbReference>